<dbReference type="RefSeq" id="WP_197645894.1">
    <property type="nucleotide sequence ID" value="NZ_JAEACP010000016.1"/>
</dbReference>
<dbReference type="InterPro" id="IPR003593">
    <property type="entry name" value="AAA+_ATPase"/>
</dbReference>
<sequence length="341" mass="36786">MTENGLIRCQNLWKVYGADVGALRGLTPDAARARIAASEGWLTALGDVTLEVARGEVFVIMGLSGSGKSTLVRCMTGLAAPTLGDLMIDGVNLRGIDPALLIEMRRHKISMVFQDFALLPHLNVRDNIAFPLRVQGIPRARREELADRLIQTVGLGGRATHFPKELSGGQQQRVGIARSLITEPEIWFLDEPFSALDPLIRDEMQGELLRLQASLQKTIVFITHDFDEAIRIADRIAIMHNGRVVQIDTPERLVLAPADDYVAAFTRKIPRARVLRVASVQAPASERAAGAPVSAAALVGDVAARVLASETPIPVADGAGRIVGSLDRRTVIETVFSGASA</sequence>
<organism evidence="4 5">
    <name type="scientific">Tabrizicola soli</name>
    <dbReference type="NCBI Taxonomy" id="2185115"/>
    <lineage>
        <taxon>Bacteria</taxon>
        <taxon>Pseudomonadati</taxon>
        <taxon>Pseudomonadota</taxon>
        <taxon>Alphaproteobacteria</taxon>
        <taxon>Rhodobacterales</taxon>
        <taxon>Paracoccaceae</taxon>
        <taxon>Tabrizicola</taxon>
    </lineage>
</organism>
<keyword evidence="2 4" id="KW-0067">ATP-binding</keyword>
<dbReference type="PANTHER" id="PTHR43869">
    <property type="entry name" value="GLYCINE BETAINE/PROLINE BETAINE TRANSPORT SYSTEM ATP-BINDING PROTEIN PROV"/>
    <property type="match status" value="1"/>
</dbReference>
<evidence type="ECO:0000313" key="4">
    <source>
        <dbReference type="EMBL" id="MFC3086791.1"/>
    </source>
</evidence>
<evidence type="ECO:0000313" key="5">
    <source>
        <dbReference type="Proteomes" id="UP001595445"/>
    </source>
</evidence>
<dbReference type="PROSITE" id="PS50893">
    <property type="entry name" value="ABC_TRANSPORTER_2"/>
    <property type="match status" value="1"/>
</dbReference>
<evidence type="ECO:0000259" key="3">
    <source>
        <dbReference type="PROSITE" id="PS50893"/>
    </source>
</evidence>
<comment type="caution">
    <text evidence="4">The sequence shown here is derived from an EMBL/GenBank/DDBJ whole genome shotgun (WGS) entry which is preliminary data.</text>
</comment>
<dbReference type="Proteomes" id="UP001595445">
    <property type="component" value="Unassembled WGS sequence"/>
</dbReference>
<dbReference type="PROSITE" id="PS00211">
    <property type="entry name" value="ABC_TRANSPORTER_1"/>
    <property type="match status" value="1"/>
</dbReference>
<keyword evidence="1" id="KW-0547">Nucleotide-binding</keyword>
<keyword evidence="5" id="KW-1185">Reference proteome</keyword>
<dbReference type="InterPro" id="IPR051921">
    <property type="entry name" value="ABC_osmolyte_uptake_ATP-bind"/>
</dbReference>
<dbReference type="InterPro" id="IPR017871">
    <property type="entry name" value="ABC_transporter-like_CS"/>
</dbReference>
<evidence type="ECO:0000256" key="2">
    <source>
        <dbReference type="ARBA" id="ARBA00022840"/>
    </source>
</evidence>
<name>A0ABV7DVG5_9RHOB</name>
<dbReference type="Gene3D" id="3.40.50.300">
    <property type="entry name" value="P-loop containing nucleotide triphosphate hydrolases"/>
    <property type="match status" value="1"/>
</dbReference>
<evidence type="ECO:0000256" key="1">
    <source>
        <dbReference type="ARBA" id="ARBA00022741"/>
    </source>
</evidence>
<dbReference type="InterPro" id="IPR027417">
    <property type="entry name" value="P-loop_NTPase"/>
</dbReference>
<protein>
    <submittedName>
        <fullName evidence="4">ATP-binding cassette domain-containing protein</fullName>
    </submittedName>
</protein>
<dbReference type="InterPro" id="IPR003439">
    <property type="entry name" value="ABC_transporter-like_ATP-bd"/>
</dbReference>
<dbReference type="SMART" id="SM00382">
    <property type="entry name" value="AAA"/>
    <property type="match status" value="1"/>
</dbReference>
<dbReference type="SUPFAM" id="SSF52540">
    <property type="entry name" value="P-loop containing nucleoside triphosphate hydrolases"/>
    <property type="match status" value="1"/>
</dbReference>
<dbReference type="Pfam" id="PF00005">
    <property type="entry name" value="ABC_tran"/>
    <property type="match status" value="1"/>
</dbReference>
<feature type="domain" description="ABC transporter" evidence="3">
    <location>
        <begin position="7"/>
        <end position="266"/>
    </location>
</feature>
<dbReference type="EMBL" id="JBHRSM010000022">
    <property type="protein sequence ID" value="MFC3086791.1"/>
    <property type="molecule type" value="Genomic_DNA"/>
</dbReference>
<accession>A0ABV7DVG5</accession>
<gene>
    <name evidence="4" type="ORF">ACFOD6_12115</name>
</gene>
<dbReference type="GO" id="GO:0005524">
    <property type="term" value="F:ATP binding"/>
    <property type="evidence" value="ECO:0007669"/>
    <property type="project" value="UniProtKB-KW"/>
</dbReference>
<proteinExistence type="predicted"/>
<dbReference type="PANTHER" id="PTHR43869:SF1">
    <property type="entry name" value="GLYCINE BETAINE_PROLINE BETAINE TRANSPORT SYSTEM ATP-BINDING PROTEIN PROV"/>
    <property type="match status" value="1"/>
</dbReference>
<reference evidence="5" key="1">
    <citation type="journal article" date="2019" name="Int. J. Syst. Evol. Microbiol.">
        <title>The Global Catalogue of Microorganisms (GCM) 10K type strain sequencing project: providing services to taxonomists for standard genome sequencing and annotation.</title>
        <authorList>
            <consortium name="The Broad Institute Genomics Platform"/>
            <consortium name="The Broad Institute Genome Sequencing Center for Infectious Disease"/>
            <person name="Wu L."/>
            <person name="Ma J."/>
        </authorList>
    </citation>
    <scope>NUCLEOTIDE SEQUENCE [LARGE SCALE GENOMIC DNA]</scope>
    <source>
        <strain evidence="5">KCTC 62102</strain>
    </source>
</reference>